<evidence type="ECO:0000313" key="2">
    <source>
        <dbReference type="Proteomes" id="UP000758611"/>
    </source>
</evidence>
<dbReference type="AlphaFoldDB" id="A0A930H237"/>
<evidence type="ECO:0000313" key="1">
    <source>
        <dbReference type="EMBL" id="MBF1306395.1"/>
    </source>
</evidence>
<comment type="caution">
    <text evidence="1">The sequence shown here is derived from an EMBL/GenBank/DDBJ whole genome shotgun (WGS) entry which is preliminary data.</text>
</comment>
<dbReference type="RefSeq" id="WP_278476945.1">
    <property type="nucleotide sequence ID" value="NZ_JABZRE010000002.1"/>
</dbReference>
<reference evidence="1" key="1">
    <citation type="submission" date="2020-04" db="EMBL/GenBank/DDBJ databases">
        <title>Deep metagenomics examines the oral microbiome during advanced dental caries in children, revealing novel taxa and co-occurrences with host molecules.</title>
        <authorList>
            <person name="Baker J.L."/>
            <person name="Morton J.T."/>
            <person name="Dinis M."/>
            <person name="Alvarez R."/>
            <person name="Tran N.C."/>
            <person name="Knight R."/>
            <person name="Edlund A."/>
        </authorList>
    </citation>
    <scope>NUCLEOTIDE SEQUENCE</scope>
    <source>
        <strain evidence="1">JCVI_23_bin.11</strain>
    </source>
</reference>
<dbReference type="Proteomes" id="UP000758611">
    <property type="component" value="Unassembled WGS sequence"/>
</dbReference>
<proteinExistence type="predicted"/>
<gene>
    <name evidence="1" type="ORF">HXM94_01210</name>
</gene>
<protein>
    <submittedName>
        <fullName evidence="1">Uncharacterized protein</fullName>
    </submittedName>
</protein>
<dbReference type="EMBL" id="JABZRE010000002">
    <property type="protein sequence ID" value="MBF1306395.1"/>
    <property type="molecule type" value="Genomic_DNA"/>
</dbReference>
<sequence>MRVTTTKKNYQTEALESLKEIASSKKKACKIVNNLVLNWSKTNYYFQYYGFPVIREEDVKSTDFSSFIKTTSKAYKDFLSEEKAEKLSEELFGYKIPFDKKNNKVADINGFNRSISKLFQFKVDAFYKIGVRDKLNKLISDSLGAPLDEEDRLVESIIKMTKSENSKDLFEKLSNLLLFRKNKSYQFKIVFYYNLMNHKVESFVPERTENGFFSKTSESLFCLKIETKPNFKVSPFLKVILSEDEEKIKKFLVKEVQKNASKLYLELSERMLELKTTTYQFEESLRKIDFSEIKNLYNLLEDGDKEIARSILIKLALKD</sequence>
<name>A0A930H237_9FIRM</name>
<organism evidence="1 2">
    <name type="scientific">Parvimonas micra</name>
    <dbReference type="NCBI Taxonomy" id="33033"/>
    <lineage>
        <taxon>Bacteria</taxon>
        <taxon>Bacillati</taxon>
        <taxon>Bacillota</taxon>
        <taxon>Tissierellia</taxon>
        <taxon>Tissierellales</taxon>
        <taxon>Peptoniphilaceae</taxon>
        <taxon>Parvimonas</taxon>
    </lineage>
</organism>
<accession>A0A930H237</accession>